<evidence type="ECO:0000313" key="3">
    <source>
        <dbReference type="EMBL" id="UQZ82404.1"/>
    </source>
</evidence>
<proteinExistence type="predicted"/>
<dbReference type="InterPro" id="IPR037523">
    <property type="entry name" value="VOC_core"/>
</dbReference>
<evidence type="ECO:0000259" key="2">
    <source>
        <dbReference type="PROSITE" id="PS51819"/>
    </source>
</evidence>
<dbReference type="CDD" id="cd06587">
    <property type="entry name" value="VOC"/>
    <property type="match status" value="1"/>
</dbReference>
<keyword evidence="4" id="KW-1185">Reference proteome</keyword>
<dbReference type="SUPFAM" id="SSF54593">
    <property type="entry name" value="Glyoxalase/Bleomycin resistance protein/Dihydroxybiphenyl dioxygenase"/>
    <property type="match status" value="1"/>
</dbReference>
<keyword evidence="3" id="KW-0456">Lyase</keyword>
<dbReference type="RefSeq" id="WP_249864545.1">
    <property type="nucleotide sequence ID" value="NZ_CP027059.1"/>
</dbReference>
<dbReference type="EC" id="4.4.1.5" evidence="3"/>
<dbReference type="PROSITE" id="PS51819">
    <property type="entry name" value="VOC"/>
    <property type="match status" value="1"/>
</dbReference>
<sequence>MIKGIGHNAYTVRDMEKSLHFYCDILGFRRIFELRKPPANEPWIEYLKVKDGQFIELFYGGIKKTEVDMQTIGYNHLCLEVDDIHKIAAHLKSKGVTLDVEPKQGLDLNYQCWAKDPDGNRIEFMQLHPDSPQVQSGK</sequence>
<organism evidence="3 4">
    <name type="scientific">Paenibacillus konkukensis</name>
    <dbReference type="NCBI Taxonomy" id="2020716"/>
    <lineage>
        <taxon>Bacteria</taxon>
        <taxon>Bacillati</taxon>
        <taxon>Bacillota</taxon>
        <taxon>Bacilli</taxon>
        <taxon>Bacillales</taxon>
        <taxon>Paenibacillaceae</taxon>
        <taxon>Paenibacillus</taxon>
    </lineage>
</organism>
<reference evidence="3" key="1">
    <citation type="submission" date="2018-02" db="EMBL/GenBank/DDBJ databases">
        <authorList>
            <person name="Kim S.-K."/>
            <person name="Jung H.-I."/>
            <person name="Lee S.-W."/>
        </authorList>
    </citation>
    <scope>NUCLEOTIDE SEQUENCE</scope>
    <source>
        <strain evidence="3">SK3146</strain>
    </source>
</reference>
<dbReference type="InterPro" id="IPR004360">
    <property type="entry name" value="Glyas_Fos-R_dOase_dom"/>
</dbReference>
<evidence type="ECO:0000256" key="1">
    <source>
        <dbReference type="ARBA" id="ARBA00022723"/>
    </source>
</evidence>
<reference evidence="3" key="2">
    <citation type="journal article" date="2021" name="J Anim Sci Technol">
        <title>Complete genome sequence of Paenibacillus konkukensis sp. nov. SK3146 as a potential probiotic strain.</title>
        <authorList>
            <person name="Jung H.I."/>
            <person name="Park S."/>
            <person name="Niu K.M."/>
            <person name="Lee S.W."/>
            <person name="Kothari D."/>
            <person name="Yi K.J."/>
            <person name="Kim S.K."/>
        </authorList>
    </citation>
    <scope>NUCLEOTIDE SEQUENCE</scope>
    <source>
        <strain evidence="3">SK3146</strain>
    </source>
</reference>
<evidence type="ECO:0000313" key="4">
    <source>
        <dbReference type="Proteomes" id="UP001057134"/>
    </source>
</evidence>
<protein>
    <submittedName>
        <fullName evidence="3">Lactoylglutathione lyase</fullName>
        <ecNumber evidence="3">4.4.1.5</ecNumber>
    </submittedName>
</protein>
<dbReference type="EMBL" id="CP027059">
    <property type="protein sequence ID" value="UQZ82404.1"/>
    <property type="molecule type" value="Genomic_DNA"/>
</dbReference>
<dbReference type="PANTHER" id="PTHR36113:SF6">
    <property type="entry name" value="FOSFOMYCIN RESISTANCE PROTEIN FOSX"/>
    <property type="match status" value="1"/>
</dbReference>
<dbReference type="Gene3D" id="3.10.180.10">
    <property type="entry name" value="2,3-Dihydroxybiphenyl 1,2-Dioxygenase, domain 1"/>
    <property type="match status" value="1"/>
</dbReference>
<gene>
    <name evidence="3" type="primary">gloA_1</name>
    <name evidence="3" type="ORF">SK3146_01561</name>
</gene>
<name>A0ABY4RIZ6_9BACL</name>
<feature type="domain" description="VOC" evidence="2">
    <location>
        <begin position="4"/>
        <end position="127"/>
    </location>
</feature>
<keyword evidence="1" id="KW-0479">Metal-binding</keyword>
<dbReference type="Pfam" id="PF00903">
    <property type="entry name" value="Glyoxalase"/>
    <property type="match status" value="1"/>
</dbReference>
<dbReference type="InterPro" id="IPR029068">
    <property type="entry name" value="Glyas_Bleomycin-R_OHBP_Dase"/>
</dbReference>
<accession>A0ABY4RIZ6</accession>
<dbReference type="GO" id="GO:0004462">
    <property type="term" value="F:lactoylglutathione lyase activity"/>
    <property type="evidence" value="ECO:0007669"/>
    <property type="project" value="UniProtKB-EC"/>
</dbReference>
<dbReference type="Proteomes" id="UP001057134">
    <property type="component" value="Chromosome"/>
</dbReference>
<dbReference type="PANTHER" id="PTHR36113">
    <property type="entry name" value="LYASE, PUTATIVE-RELATED-RELATED"/>
    <property type="match status" value="1"/>
</dbReference>
<dbReference type="InterPro" id="IPR051332">
    <property type="entry name" value="Fosfomycin_Res_Enzymes"/>
</dbReference>